<organism evidence="9 10">
    <name type="scientific">Antribacter soli</name>
    <dbReference type="NCBI Taxonomy" id="2910976"/>
    <lineage>
        <taxon>Bacteria</taxon>
        <taxon>Bacillati</taxon>
        <taxon>Actinomycetota</taxon>
        <taxon>Actinomycetes</taxon>
        <taxon>Micrococcales</taxon>
        <taxon>Promicromonosporaceae</taxon>
        <taxon>Antribacter</taxon>
    </lineage>
</organism>
<keyword evidence="7" id="KW-0963">Cytoplasm</keyword>
<dbReference type="InterPro" id="IPR042110">
    <property type="entry name" value="Adenylosuccinate_synth_dom2"/>
</dbReference>
<evidence type="ECO:0000256" key="2">
    <source>
        <dbReference type="ARBA" id="ARBA00022723"/>
    </source>
</evidence>
<dbReference type="AlphaFoldDB" id="A0AA41QFP8"/>
<dbReference type="Gene3D" id="3.90.170.10">
    <property type="entry name" value="Adenylosuccinate Synthetase, subunit A, domain 3"/>
    <property type="match status" value="1"/>
</dbReference>
<accession>A0AA41QFP8</accession>
<dbReference type="GO" id="GO:0005525">
    <property type="term" value="F:GTP binding"/>
    <property type="evidence" value="ECO:0007669"/>
    <property type="project" value="UniProtKB-UniRule"/>
</dbReference>
<feature type="binding site" description="in other chain" evidence="7">
    <location>
        <position position="231"/>
    </location>
    <ligand>
        <name>IMP</name>
        <dbReference type="ChEBI" id="CHEBI:58053"/>
        <note>ligand shared between dimeric partners</note>
    </ligand>
</feature>
<keyword evidence="6 7" id="KW-0342">GTP-binding</keyword>
<evidence type="ECO:0000256" key="7">
    <source>
        <dbReference type="HAMAP-Rule" id="MF_00011"/>
    </source>
</evidence>
<dbReference type="RefSeq" id="WP_236089130.1">
    <property type="nucleotide sequence ID" value="NZ_JAKGSG010000029.1"/>
</dbReference>
<keyword evidence="2 7" id="KW-0479">Metal-binding</keyword>
<name>A0AA41QFP8_9MICO</name>
<keyword evidence="3 7" id="KW-0547">Nucleotide-binding</keyword>
<comment type="caution">
    <text evidence="7">Lacks conserved residue(s) required for the propagation of feature annotation.</text>
</comment>
<proteinExistence type="inferred from homology"/>
<dbReference type="GO" id="GO:0005737">
    <property type="term" value="C:cytoplasm"/>
    <property type="evidence" value="ECO:0007669"/>
    <property type="project" value="UniProtKB-SubCell"/>
</dbReference>
<feature type="binding site" description="in other chain" evidence="7">
    <location>
        <position position="246"/>
    </location>
    <ligand>
        <name>IMP</name>
        <dbReference type="ChEBI" id="CHEBI:58053"/>
        <note>ligand shared between dimeric partners</note>
    </ligand>
</feature>
<dbReference type="InterPro" id="IPR018220">
    <property type="entry name" value="Adenylosuccin_syn_GTP-bd"/>
</dbReference>
<evidence type="ECO:0000256" key="1">
    <source>
        <dbReference type="ARBA" id="ARBA00022598"/>
    </source>
</evidence>
<dbReference type="PANTHER" id="PTHR11846:SF0">
    <property type="entry name" value="ADENYLOSUCCINATE SYNTHETASE"/>
    <property type="match status" value="1"/>
</dbReference>
<feature type="active site" description="Proton acceptor" evidence="7">
    <location>
        <position position="22"/>
    </location>
</feature>
<dbReference type="InterPro" id="IPR001114">
    <property type="entry name" value="Adenylosuccinate_synthetase"/>
</dbReference>
<comment type="caution">
    <text evidence="9">The sequence shown here is derived from an EMBL/GenBank/DDBJ whole genome shotgun (WGS) entry which is preliminary data.</text>
</comment>
<evidence type="ECO:0000256" key="4">
    <source>
        <dbReference type="ARBA" id="ARBA00022755"/>
    </source>
</evidence>
<dbReference type="InterPro" id="IPR042111">
    <property type="entry name" value="Adenylosuccinate_synth_dom3"/>
</dbReference>
<dbReference type="GO" id="GO:0000287">
    <property type="term" value="F:magnesium ion binding"/>
    <property type="evidence" value="ECO:0007669"/>
    <property type="project" value="UniProtKB-UniRule"/>
</dbReference>
<dbReference type="Gene3D" id="1.10.300.10">
    <property type="entry name" value="Adenylosuccinate Synthetase, subunit A, domain 2"/>
    <property type="match status" value="1"/>
</dbReference>
<comment type="similarity">
    <text evidence="7 8">Belongs to the adenylosuccinate synthetase family.</text>
</comment>
<evidence type="ECO:0000256" key="8">
    <source>
        <dbReference type="RuleBase" id="RU000520"/>
    </source>
</evidence>
<protein>
    <recommendedName>
        <fullName evidence="7 8">Adenylosuccinate synthetase</fullName>
        <shortName evidence="7">AMPSase</shortName>
        <shortName evidence="7">AdSS</shortName>
        <ecNumber evidence="7 8">6.3.4.4</ecNumber>
    </recommendedName>
    <alternativeName>
        <fullName evidence="7">IMP--aspartate ligase</fullName>
    </alternativeName>
</protein>
<keyword evidence="1 7" id="KW-0436">Ligase</keyword>
<comment type="cofactor">
    <cofactor evidence="7">
        <name>Mg(2+)</name>
        <dbReference type="ChEBI" id="CHEBI:18420"/>
    </cofactor>
    <text evidence="7">Binds 1 Mg(2+) ion per subunit.</text>
</comment>
<dbReference type="GO" id="GO:0044208">
    <property type="term" value="P:'de novo' AMP biosynthetic process"/>
    <property type="evidence" value="ECO:0007669"/>
    <property type="project" value="UniProtKB-UniRule"/>
</dbReference>
<dbReference type="Gene3D" id="3.40.440.10">
    <property type="entry name" value="Adenylosuccinate Synthetase, subunit A, domain 1"/>
    <property type="match status" value="1"/>
</dbReference>
<dbReference type="PANTHER" id="PTHR11846">
    <property type="entry name" value="ADENYLOSUCCINATE SYNTHETASE"/>
    <property type="match status" value="1"/>
</dbReference>
<comment type="catalytic activity">
    <reaction evidence="7 8">
        <text>IMP + L-aspartate + GTP = N(6)-(1,2-dicarboxyethyl)-AMP + GDP + phosphate + 2 H(+)</text>
        <dbReference type="Rhea" id="RHEA:15753"/>
        <dbReference type="ChEBI" id="CHEBI:15378"/>
        <dbReference type="ChEBI" id="CHEBI:29991"/>
        <dbReference type="ChEBI" id="CHEBI:37565"/>
        <dbReference type="ChEBI" id="CHEBI:43474"/>
        <dbReference type="ChEBI" id="CHEBI:57567"/>
        <dbReference type="ChEBI" id="CHEBI:58053"/>
        <dbReference type="ChEBI" id="CHEBI:58189"/>
        <dbReference type="EC" id="6.3.4.4"/>
    </reaction>
</comment>
<dbReference type="HAMAP" id="MF_00011">
    <property type="entry name" value="Adenylosucc_synth"/>
    <property type="match status" value="1"/>
</dbReference>
<keyword evidence="5 7" id="KW-0460">Magnesium</keyword>
<dbReference type="SMART" id="SM00788">
    <property type="entry name" value="Adenylsucc_synt"/>
    <property type="match status" value="1"/>
</dbReference>
<sequence length="395" mass="40500">MTAPATSRPATADVVVGLGFGDEGKGATVDALAAASGADRVVRFNGGQQAAHNVVVGGRHHTFASFGSGSFSGVATWVSGYCTVEPTAAAAERAALVRLGLAPVLHVDGACLVTTAAHMAANHAREAARGAARHGSTGTGFGETVAFGLAAPDDAPRAADLSRPVVFVAKTVAVAEALVAEGVLDTTWASTGRVAAAARAQCEAAAAFTVVDRGRLLDELRTGHTVFEGAQGFWLDESFGFQPHTTWSTTTPANARELARAAGIERVRTVGCTRTYATRHGAGPLPGEDALPFRPLEPHNGDDTFAGAFRTGAIDAALLRAAVDQTMADVLAVSHADVFDRFVTTEGRLPLDAFGPVLMLGRGPAREDRRVVNAAHPVRVRGVRPGDASGATAAA</sequence>
<dbReference type="GO" id="GO:0004019">
    <property type="term" value="F:adenylosuccinate synthase activity"/>
    <property type="evidence" value="ECO:0007669"/>
    <property type="project" value="UniProtKB-UniRule"/>
</dbReference>
<dbReference type="EMBL" id="JAKGSG010000029">
    <property type="protein sequence ID" value="MCF4121332.1"/>
    <property type="molecule type" value="Genomic_DNA"/>
</dbReference>
<dbReference type="Pfam" id="PF00709">
    <property type="entry name" value="Adenylsucc_synt"/>
    <property type="match status" value="1"/>
</dbReference>
<comment type="pathway">
    <text evidence="7 8">Purine metabolism; AMP biosynthesis via de novo pathway; AMP from IMP: step 1/2.</text>
</comment>
<evidence type="ECO:0000256" key="5">
    <source>
        <dbReference type="ARBA" id="ARBA00022842"/>
    </source>
</evidence>
<evidence type="ECO:0000313" key="9">
    <source>
        <dbReference type="EMBL" id="MCF4121332.1"/>
    </source>
</evidence>
<dbReference type="InterPro" id="IPR042109">
    <property type="entry name" value="Adenylosuccinate_synth_dom1"/>
</dbReference>
<keyword evidence="10" id="KW-1185">Reference proteome</keyword>
<feature type="binding site" evidence="7">
    <location>
        <begin position="335"/>
        <end position="337"/>
    </location>
    <ligand>
        <name>GTP</name>
        <dbReference type="ChEBI" id="CHEBI:37565"/>
    </ligand>
</feature>
<feature type="binding site" description="in other chain" evidence="7">
    <location>
        <position position="137"/>
    </location>
    <ligand>
        <name>IMP</name>
        <dbReference type="ChEBI" id="CHEBI:58053"/>
        <note>ligand shared between dimeric partners</note>
    </ligand>
</feature>
<dbReference type="EC" id="6.3.4.4" evidence="7 8"/>
<comment type="subcellular location">
    <subcellularLocation>
        <location evidence="7">Cytoplasm</location>
    </subcellularLocation>
</comment>
<feature type="binding site" evidence="7">
    <location>
        <begin position="21"/>
        <end position="27"/>
    </location>
    <ligand>
        <name>GTP</name>
        <dbReference type="ChEBI" id="CHEBI:37565"/>
    </ligand>
</feature>
<feature type="binding site" description="in other chain" evidence="7">
    <location>
        <begin position="22"/>
        <end position="25"/>
    </location>
    <ligand>
        <name>IMP</name>
        <dbReference type="ChEBI" id="CHEBI:58053"/>
        <note>ligand shared between dimeric partners</note>
    </ligand>
</feature>
<evidence type="ECO:0000313" key="10">
    <source>
        <dbReference type="Proteomes" id="UP001165405"/>
    </source>
</evidence>
<dbReference type="InterPro" id="IPR027417">
    <property type="entry name" value="P-loop_NTPase"/>
</dbReference>
<gene>
    <name evidence="7" type="primary">purA</name>
    <name evidence="9" type="ORF">L1785_10090</name>
</gene>
<keyword evidence="4 7" id="KW-0658">Purine biosynthesis</keyword>
<feature type="active site" description="Proton donor" evidence="7">
    <location>
        <position position="52"/>
    </location>
</feature>
<evidence type="ECO:0000256" key="6">
    <source>
        <dbReference type="ARBA" id="ARBA00023134"/>
    </source>
</evidence>
<evidence type="ECO:0000256" key="3">
    <source>
        <dbReference type="ARBA" id="ARBA00022741"/>
    </source>
</evidence>
<feature type="binding site" evidence="7">
    <location>
        <position position="22"/>
    </location>
    <ligand>
        <name>Mg(2+)</name>
        <dbReference type="ChEBI" id="CHEBI:18420"/>
    </ligand>
</feature>
<dbReference type="GO" id="GO:0046040">
    <property type="term" value="P:IMP metabolic process"/>
    <property type="evidence" value="ECO:0007669"/>
    <property type="project" value="TreeGrafter"/>
</dbReference>
<comment type="function">
    <text evidence="7">Plays an important role in the de novo pathway of purine nucleotide biosynthesis. Catalyzes the first committed step in the biosynthesis of AMP from IMP.</text>
</comment>
<comment type="subunit">
    <text evidence="7">Homodimer.</text>
</comment>
<reference evidence="9" key="1">
    <citation type="submission" date="2022-01" db="EMBL/GenBank/DDBJ databases">
        <title>Antribacter sp. nov., isolated from Guizhou of China.</title>
        <authorList>
            <person name="Chengliang C."/>
            <person name="Ya Z."/>
        </authorList>
    </citation>
    <scope>NUCLEOTIDE SEQUENCE</scope>
    <source>
        <strain evidence="9">KLBMP 9083</strain>
    </source>
</reference>
<dbReference type="PROSITE" id="PS01266">
    <property type="entry name" value="ADENYLOSUCCIN_SYN_1"/>
    <property type="match status" value="1"/>
</dbReference>
<dbReference type="SUPFAM" id="SSF52540">
    <property type="entry name" value="P-loop containing nucleoside triphosphate hydrolases"/>
    <property type="match status" value="1"/>
</dbReference>
<dbReference type="Proteomes" id="UP001165405">
    <property type="component" value="Unassembled WGS sequence"/>
</dbReference>